<dbReference type="EMBL" id="SCWA01000024">
    <property type="protein sequence ID" value="TDL93443.1"/>
    <property type="molecule type" value="Genomic_DNA"/>
</dbReference>
<dbReference type="InterPro" id="IPR050855">
    <property type="entry name" value="NDM-1-like"/>
</dbReference>
<feature type="domain" description="Metallo-beta-lactamase" evidence="1">
    <location>
        <begin position="34"/>
        <end position="243"/>
    </location>
</feature>
<evidence type="ECO:0000313" key="2">
    <source>
        <dbReference type="EMBL" id="TDL93443.1"/>
    </source>
</evidence>
<dbReference type="GO" id="GO:0016787">
    <property type="term" value="F:hydrolase activity"/>
    <property type="evidence" value="ECO:0007669"/>
    <property type="project" value="UniProtKB-KW"/>
</dbReference>
<dbReference type="Proteomes" id="UP000295310">
    <property type="component" value="Unassembled WGS sequence"/>
</dbReference>
<dbReference type="SUPFAM" id="SSF56281">
    <property type="entry name" value="Metallo-hydrolase/oxidoreductase"/>
    <property type="match status" value="1"/>
</dbReference>
<dbReference type="Gene3D" id="3.60.15.10">
    <property type="entry name" value="Ribonuclease Z/Hydroxyacylglutathione hydrolase-like"/>
    <property type="match status" value="1"/>
</dbReference>
<organism evidence="2 3">
    <name type="scientific">Macrococcus brunensis</name>
    <dbReference type="NCBI Taxonomy" id="198483"/>
    <lineage>
        <taxon>Bacteria</taxon>
        <taxon>Bacillati</taxon>
        <taxon>Bacillota</taxon>
        <taxon>Bacilli</taxon>
        <taxon>Bacillales</taxon>
        <taxon>Staphylococcaceae</taxon>
        <taxon>Macrococcus</taxon>
    </lineage>
</organism>
<dbReference type="PANTHER" id="PTHR42951:SF17">
    <property type="entry name" value="METALLO-BETA-LACTAMASE DOMAIN-CONTAINING PROTEIN"/>
    <property type="match status" value="1"/>
</dbReference>
<dbReference type="PANTHER" id="PTHR42951">
    <property type="entry name" value="METALLO-BETA-LACTAMASE DOMAIN-CONTAINING"/>
    <property type="match status" value="1"/>
</dbReference>
<accession>A0A4R6BAW1</accession>
<name>A0A4R6BAW1_9STAP</name>
<sequence length="275" mass="30184">MNYGSDYKSIPMTSIASGHTTEVKPGVIQHTLQMVNIFLVENIDGSFVLIDAGMPNKAQAIIELVEEQYGKGAKPQAILLTHGHFDHVGSIIELIEEWHVPVYAHTLELPYLTGASSYPDADPMVEGSSAGRLSFLFPKEPIDLTTHIRALPQDGTVPYLDDYKWLHTPGHSPGHVSYYNDNAGLLIAGDAITTTDQDSLYKAMSQKHELNGPPRYFTPDWQAAKESVRKLNALQPKIAVTGHGMPMAGEVLAADLQKLAEQFDTLAKPKHGKYV</sequence>
<protein>
    <submittedName>
        <fullName evidence="2">MBL fold metallo-hydrolase</fullName>
    </submittedName>
</protein>
<evidence type="ECO:0000259" key="1">
    <source>
        <dbReference type="SMART" id="SM00849"/>
    </source>
</evidence>
<dbReference type="Pfam" id="PF00753">
    <property type="entry name" value="Lactamase_B"/>
    <property type="match status" value="1"/>
</dbReference>
<gene>
    <name evidence="2" type="ORF">ERX27_10265</name>
</gene>
<dbReference type="AlphaFoldDB" id="A0A4R6BAW1"/>
<proteinExistence type="predicted"/>
<dbReference type="OrthoDB" id="9802248at2"/>
<dbReference type="InterPro" id="IPR036866">
    <property type="entry name" value="RibonucZ/Hydroxyglut_hydro"/>
</dbReference>
<comment type="caution">
    <text evidence="2">The sequence shown here is derived from an EMBL/GenBank/DDBJ whole genome shotgun (WGS) entry which is preliminary data.</text>
</comment>
<keyword evidence="3" id="KW-1185">Reference proteome</keyword>
<keyword evidence="2" id="KW-0378">Hydrolase</keyword>
<dbReference type="SMART" id="SM00849">
    <property type="entry name" value="Lactamase_B"/>
    <property type="match status" value="1"/>
</dbReference>
<dbReference type="InterPro" id="IPR001279">
    <property type="entry name" value="Metallo-B-lactamas"/>
</dbReference>
<dbReference type="RefSeq" id="WP_133432738.1">
    <property type="nucleotide sequence ID" value="NZ_SCWA01000024.1"/>
</dbReference>
<evidence type="ECO:0000313" key="3">
    <source>
        <dbReference type="Proteomes" id="UP000295310"/>
    </source>
</evidence>
<reference evidence="2 3" key="1">
    <citation type="submission" date="2019-01" db="EMBL/GenBank/DDBJ databases">
        <title>Draft genome sequences of the type strains of six Macrococcus species.</title>
        <authorList>
            <person name="Mazhar S."/>
            <person name="Altermann E."/>
            <person name="Hill C."/>
            <person name="Mcauliffe O."/>
        </authorList>
    </citation>
    <scope>NUCLEOTIDE SEQUENCE [LARGE SCALE GENOMIC DNA]</scope>
    <source>
        <strain evidence="2 3">CCM4811</strain>
    </source>
</reference>
<dbReference type="CDD" id="cd07721">
    <property type="entry name" value="yflN-like_MBL-fold"/>
    <property type="match status" value="1"/>
</dbReference>